<keyword evidence="3" id="KW-0812">Transmembrane</keyword>
<proteinExistence type="predicted"/>
<comment type="caution">
    <text evidence="4">The sequence shown here is derived from an EMBL/GenBank/DDBJ whole genome shotgun (WGS) entry which is preliminary data.</text>
</comment>
<reference evidence="4" key="2">
    <citation type="submission" date="2020-11" db="EMBL/GenBank/DDBJ databases">
        <authorList>
            <person name="Cecchin M."/>
            <person name="Marcolungo L."/>
            <person name="Rossato M."/>
            <person name="Girolomoni L."/>
            <person name="Cosentino E."/>
            <person name="Cuine S."/>
            <person name="Li-Beisson Y."/>
            <person name="Delledonne M."/>
            <person name="Ballottari M."/>
        </authorList>
    </citation>
    <scope>NUCLEOTIDE SEQUENCE</scope>
    <source>
        <strain evidence="4">211/11P</strain>
        <tissue evidence="4">Whole cell</tissue>
    </source>
</reference>
<organism evidence="4 5">
    <name type="scientific">Chlorella vulgaris</name>
    <name type="common">Green alga</name>
    <dbReference type="NCBI Taxonomy" id="3077"/>
    <lineage>
        <taxon>Eukaryota</taxon>
        <taxon>Viridiplantae</taxon>
        <taxon>Chlorophyta</taxon>
        <taxon>core chlorophytes</taxon>
        <taxon>Trebouxiophyceae</taxon>
        <taxon>Chlorellales</taxon>
        <taxon>Chlorellaceae</taxon>
        <taxon>Chlorella clade</taxon>
        <taxon>Chlorella</taxon>
    </lineage>
</organism>
<evidence type="ECO:0000256" key="1">
    <source>
        <dbReference type="SAM" id="Coils"/>
    </source>
</evidence>
<evidence type="ECO:0000313" key="5">
    <source>
        <dbReference type="Proteomes" id="UP001055712"/>
    </source>
</evidence>
<feature type="transmembrane region" description="Helical" evidence="3">
    <location>
        <begin position="458"/>
        <end position="481"/>
    </location>
</feature>
<evidence type="ECO:0000313" key="4">
    <source>
        <dbReference type="EMBL" id="KAI3438323.1"/>
    </source>
</evidence>
<name>A0A9D4Z1G7_CHLVU</name>
<keyword evidence="1" id="KW-0175">Coiled coil</keyword>
<protein>
    <submittedName>
        <fullName evidence="4">Uncharacterized protein</fullName>
    </submittedName>
</protein>
<keyword evidence="5" id="KW-1185">Reference proteome</keyword>
<dbReference type="OrthoDB" id="10581002at2759"/>
<dbReference type="EMBL" id="SIDB01000001">
    <property type="protein sequence ID" value="KAI3438323.1"/>
    <property type="molecule type" value="Genomic_DNA"/>
</dbReference>
<keyword evidence="3" id="KW-0472">Membrane</keyword>
<dbReference type="Proteomes" id="UP001055712">
    <property type="component" value="Unassembled WGS sequence"/>
</dbReference>
<reference evidence="4" key="1">
    <citation type="journal article" date="2019" name="Plant J.">
        <title>Chlorella vulgaris genome assembly and annotation reveals the molecular basis for metabolic acclimation to high light conditions.</title>
        <authorList>
            <person name="Cecchin M."/>
            <person name="Marcolungo L."/>
            <person name="Rossato M."/>
            <person name="Girolomoni L."/>
            <person name="Cosentino E."/>
            <person name="Cuine S."/>
            <person name="Li-Beisson Y."/>
            <person name="Delledonne M."/>
            <person name="Ballottari M."/>
        </authorList>
    </citation>
    <scope>NUCLEOTIDE SEQUENCE</scope>
    <source>
        <strain evidence="4">211/11P</strain>
    </source>
</reference>
<dbReference type="AlphaFoldDB" id="A0A9D4Z1G7"/>
<evidence type="ECO:0000256" key="2">
    <source>
        <dbReference type="SAM" id="MobiDB-lite"/>
    </source>
</evidence>
<gene>
    <name evidence="4" type="ORF">D9Q98_000757</name>
</gene>
<feature type="region of interest" description="Disordered" evidence="2">
    <location>
        <begin position="1"/>
        <end position="27"/>
    </location>
</feature>
<keyword evidence="3" id="KW-1133">Transmembrane helix</keyword>
<feature type="region of interest" description="Disordered" evidence="2">
    <location>
        <begin position="347"/>
        <end position="374"/>
    </location>
</feature>
<accession>A0A9D4Z1G7</accession>
<feature type="coiled-coil region" evidence="1">
    <location>
        <begin position="104"/>
        <end position="138"/>
    </location>
</feature>
<sequence length="497" mass="52053">MDAASERKKQPSLNQDDERNAAFQRKQVHFEGTQNAFQASNPGAASPTGVSTTKLTAAGSVYSNDLFSGSWTIEAQRTGRMDLVDSGSTPASSTAAYTPASTGYLESARKVDDLRGRLEGLEQALKEMESKAVAHLDKQLQEKVLATAAKIVSKRFLNDQELDKKLQVQILQTAMKVVKRQNAVAQAAAAAEEANPTRRLEFEQQGAAGSSTAPAADVQEAVNTAFIAHIEQGLGEVVRRLEHKVDTVASLLDQNAFELLEARLASGVVGLEVRLQAVEQAQQAQQAAAPAADSSRLLLDRVAAVEAAMAEQGRAVADLLAALRTQGAATLLGAAAAEAAVPWQGPAEAAAPSPVPQEAAANRGEQPAHASLPAPQLLHQRKSALVKRSVLGNPSRSATAAAAASPRAALPRLTSTHAAGTAQQIAMATAREQLAKQAARGPEDADAETPAWVTMIQVLGWTALVLLSLAAVAAGAVAVLVKEGRLSESDLESFMFK</sequence>
<feature type="region of interest" description="Disordered" evidence="2">
    <location>
        <begin position="194"/>
        <end position="214"/>
    </location>
</feature>
<evidence type="ECO:0000256" key="3">
    <source>
        <dbReference type="SAM" id="Phobius"/>
    </source>
</evidence>